<organism evidence="2 3">
    <name type="scientific">Bordetella genomosp. 8</name>
    <dbReference type="NCBI Taxonomy" id="1416806"/>
    <lineage>
        <taxon>Bacteria</taxon>
        <taxon>Pseudomonadati</taxon>
        <taxon>Pseudomonadota</taxon>
        <taxon>Betaproteobacteria</taxon>
        <taxon>Burkholderiales</taxon>
        <taxon>Alcaligenaceae</taxon>
        <taxon>Bordetella</taxon>
    </lineage>
</organism>
<sequence>MKTSLRTLALAGSLLAASAAFAPVQAAELHVLISGGFSAAYDKLGPEFTKATGNTLVTEHGPSMGKSPEAIPNRLARKEPADVVIMVGYALDDLIKQGQVNKSSRVELADSPIGMVVKQGQPKPDISTVAALKKTLLNAKSIAYSDSASGVYIEKEMFKKLGIEDQVKSKATMVPKIPVASKVADGTYEVGFQQVAELLPVPGVTFVGKVPASVQSITRFAGGVPVTSTHQKEAAELLKFLASAKAQPVVKQTGLDPVKKK</sequence>
<evidence type="ECO:0000313" key="2">
    <source>
        <dbReference type="EMBL" id="ARP83507.1"/>
    </source>
</evidence>
<dbReference type="Pfam" id="PF13531">
    <property type="entry name" value="SBP_bac_11"/>
    <property type="match status" value="1"/>
</dbReference>
<dbReference type="GO" id="GO:0015689">
    <property type="term" value="P:molybdate ion transport"/>
    <property type="evidence" value="ECO:0007669"/>
    <property type="project" value="TreeGrafter"/>
</dbReference>
<proteinExistence type="predicted"/>
<keyword evidence="1" id="KW-0732">Signal</keyword>
<name>A0A1W6YR33_9BORD</name>
<accession>A0A1W6YR33</accession>
<dbReference type="GO" id="GO:0030973">
    <property type="term" value="F:molybdate ion binding"/>
    <property type="evidence" value="ECO:0007669"/>
    <property type="project" value="TreeGrafter"/>
</dbReference>
<dbReference type="RefSeq" id="WP_086066841.1">
    <property type="nucleotide sequence ID" value="NZ_CP021108.1"/>
</dbReference>
<dbReference type="OrthoDB" id="8216219at2"/>
<dbReference type="PANTHER" id="PTHR30632">
    <property type="entry name" value="MOLYBDATE-BINDING PERIPLASMIC PROTEIN"/>
    <property type="match status" value="1"/>
</dbReference>
<feature type="signal peptide" evidence="1">
    <location>
        <begin position="1"/>
        <end position="22"/>
    </location>
</feature>
<dbReference type="Gene3D" id="3.40.190.10">
    <property type="entry name" value="Periplasmic binding protein-like II"/>
    <property type="match status" value="2"/>
</dbReference>
<reference evidence="2 3" key="1">
    <citation type="submission" date="2017-05" db="EMBL/GenBank/DDBJ databases">
        <title>Complete and WGS of Bordetella genogroups.</title>
        <authorList>
            <person name="Spilker T."/>
            <person name="LiPuma J."/>
        </authorList>
    </citation>
    <scope>NUCLEOTIDE SEQUENCE [LARGE SCALE GENOMIC DNA]</scope>
    <source>
        <strain evidence="2 3">AU19157</strain>
    </source>
</reference>
<dbReference type="InterPro" id="IPR050682">
    <property type="entry name" value="ModA/WtpA"/>
</dbReference>
<gene>
    <name evidence="2" type="ORF">CAL12_23570</name>
</gene>
<dbReference type="EMBL" id="CP021108">
    <property type="protein sequence ID" value="ARP83507.1"/>
    <property type="molecule type" value="Genomic_DNA"/>
</dbReference>
<dbReference type="KEGG" id="bgv:CAL12_23570"/>
<dbReference type="PANTHER" id="PTHR30632:SF11">
    <property type="entry name" value="BLR4797 PROTEIN"/>
    <property type="match status" value="1"/>
</dbReference>
<protein>
    <submittedName>
        <fullName evidence="2">Molybdenum ABC transporter substrate-binding protein</fullName>
    </submittedName>
</protein>
<dbReference type="SUPFAM" id="SSF53850">
    <property type="entry name" value="Periplasmic binding protein-like II"/>
    <property type="match status" value="1"/>
</dbReference>
<keyword evidence="3" id="KW-1185">Reference proteome</keyword>
<dbReference type="AlphaFoldDB" id="A0A1W6YR33"/>
<dbReference type="STRING" id="1416806.CAL12_23570"/>
<evidence type="ECO:0000313" key="3">
    <source>
        <dbReference type="Proteomes" id="UP000194151"/>
    </source>
</evidence>
<evidence type="ECO:0000256" key="1">
    <source>
        <dbReference type="SAM" id="SignalP"/>
    </source>
</evidence>
<dbReference type="Proteomes" id="UP000194151">
    <property type="component" value="Chromosome"/>
</dbReference>
<feature type="chain" id="PRO_5012054650" evidence="1">
    <location>
        <begin position="23"/>
        <end position="261"/>
    </location>
</feature>